<feature type="transmembrane region" description="Helical" evidence="2">
    <location>
        <begin position="149"/>
        <end position="169"/>
    </location>
</feature>
<dbReference type="PANTHER" id="PTHR30569">
    <property type="entry name" value="CYTOSINE TRANSPORTER CODB"/>
    <property type="match status" value="1"/>
</dbReference>
<feature type="transmembrane region" description="Helical" evidence="2">
    <location>
        <begin position="353"/>
        <end position="373"/>
    </location>
</feature>
<organism evidence="3 4">
    <name type="scientific">Candidatus Corynebacterium avicola</name>
    <dbReference type="NCBI Taxonomy" id="2838527"/>
    <lineage>
        <taxon>Bacteria</taxon>
        <taxon>Bacillati</taxon>
        <taxon>Actinomycetota</taxon>
        <taxon>Actinomycetes</taxon>
        <taxon>Mycobacteriales</taxon>
        <taxon>Corynebacteriaceae</taxon>
        <taxon>Corynebacterium</taxon>
    </lineage>
</organism>
<comment type="caution">
    <text evidence="3">The sequence shown here is derived from an EMBL/GenBank/DDBJ whole genome shotgun (WGS) entry which is preliminary data.</text>
</comment>
<name>A0A9D1UJK1_9CORY</name>
<feature type="compositionally biased region" description="Basic and acidic residues" evidence="1">
    <location>
        <begin position="604"/>
        <end position="614"/>
    </location>
</feature>
<feature type="transmembrane region" description="Helical" evidence="2">
    <location>
        <begin position="108"/>
        <end position="129"/>
    </location>
</feature>
<dbReference type="GO" id="GO:0015209">
    <property type="term" value="F:cytosine transmembrane transporter activity"/>
    <property type="evidence" value="ECO:0007669"/>
    <property type="project" value="InterPro"/>
</dbReference>
<feature type="region of interest" description="Disordered" evidence="1">
    <location>
        <begin position="576"/>
        <end position="614"/>
    </location>
</feature>
<dbReference type="GO" id="GO:0005886">
    <property type="term" value="C:plasma membrane"/>
    <property type="evidence" value="ECO:0007669"/>
    <property type="project" value="TreeGrafter"/>
</dbReference>
<feature type="transmembrane region" description="Helical" evidence="2">
    <location>
        <begin position="242"/>
        <end position="261"/>
    </location>
</feature>
<feature type="transmembrane region" description="Helical" evidence="2">
    <location>
        <begin position="282"/>
        <end position="303"/>
    </location>
</feature>
<feature type="transmembrane region" description="Helical" evidence="2">
    <location>
        <begin position="544"/>
        <end position="565"/>
    </location>
</feature>
<accession>A0A9D1UJK1</accession>
<evidence type="ECO:0008006" key="5">
    <source>
        <dbReference type="Google" id="ProtNLM"/>
    </source>
</evidence>
<evidence type="ECO:0000256" key="2">
    <source>
        <dbReference type="SAM" id="Phobius"/>
    </source>
</evidence>
<feature type="transmembrane region" description="Helical" evidence="2">
    <location>
        <begin position="176"/>
        <end position="196"/>
    </location>
</feature>
<dbReference type="EMBL" id="DXGC01000005">
    <property type="protein sequence ID" value="HIW90132.1"/>
    <property type="molecule type" value="Genomic_DNA"/>
</dbReference>
<keyword evidence="2" id="KW-0812">Transmembrane</keyword>
<feature type="transmembrane region" description="Helical" evidence="2">
    <location>
        <begin position="422"/>
        <end position="440"/>
    </location>
</feature>
<feature type="transmembrane region" description="Helical" evidence="2">
    <location>
        <begin position="379"/>
        <end position="401"/>
    </location>
</feature>
<evidence type="ECO:0000313" key="4">
    <source>
        <dbReference type="Proteomes" id="UP000824190"/>
    </source>
</evidence>
<reference evidence="3" key="1">
    <citation type="journal article" date="2021" name="PeerJ">
        <title>Extensive microbial diversity within the chicken gut microbiome revealed by metagenomics and culture.</title>
        <authorList>
            <person name="Gilroy R."/>
            <person name="Ravi A."/>
            <person name="Getino M."/>
            <person name="Pursley I."/>
            <person name="Horton D.L."/>
            <person name="Alikhan N.F."/>
            <person name="Baker D."/>
            <person name="Gharbi K."/>
            <person name="Hall N."/>
            <person name="Watson M."/>
            <person name="Adriaenssens E.M."/>
            <person name="Foster-Nyarko E."/>
            <person name="Jarju S."/>
            <person name="Secka A."/>
            <person name="Antonio M."/>
            <person name="Oren A."/>
            <person name="Chaudhuri R.R."/>
            <person name="La Ragione R."/>
            <person name="Hildebrand F."/>
            <person name="Pallen M.J."/>
        </authorList>
    </citation>
    <scope>NUCLEOTIDE SEQUENCE</scope>
    <source>
        <strain evidence="3">CHK32-1732</strain>
    </source>
</reference>
<gene>
    <name evidence="3" type="ORF">H9870_00455</name>
</gene>
<feature type="transmembrane region" description="Helical" evidence="2">
    <location>
        <begin position="446"/>
        <end position="464"/>
    </location>
</feature>
<dbReference type="Gene3D" id="1.10.4160.10">
    <property type="entry name" value="Hydantoin permease"/>
    <property type="match status" value="1"/>
</dbReference>
<proteinExistence type="predicted"/>
<evidence type="ECO:0000256" key="1">
    <source>
        <dbReference type="SAM" id="MobiDB-lite"/>
    </source>
</evidence>
<dbReference type="PANTHER" id="PTHR30569:SF0">
    <property type="entry name" value="CYTOSINE PERMEASE"/>
    <property type="match status" value="1"/>
</dbReference>
<evidence type="ECO:0000313" key="3">
    <source>
        <dbReference type="EMBL" id="HIW90132.1"/>
    </source>
</evidence>
<dbReference type="Proteomes" id="UP000824190">
    <property type="component" value="Unassembled WGS sequence"/>
</dbReference>
<dbReference type="AlphaFoldDB" id="A0A9D1UJK1"/>
<keyword evidence="2" id="KW-0472">Membrane</keyword>
<feature type="transmembrane region" description="Helical" evidence="2">
    <location>
        <begin position="509"/>
        <end position="532"/>
    </location>
</feature>
<protein>
    <recommendedName>
        <fullName evidence="5">Nucleoside transporter</fullName>
    </recommendedName>
</protein>
<feature type="transmembrane region" description="Helical" evidence="2">
    <location>
        <begin position="315"/>
        <end position="332"/>
    </location>
</feature>
<dbReference type="InterPro" id="IPR030191">
    <property type="entry name" value="CodB"/>
</dbReference>
<feature type="transmembrane region" description="Helical" evidence="2">
    <location>
        <begin position="63"/>
        <end position="81"/>
    </location>
</feature>
<keyword evidence="2" id="KW-1133">Transmembrane helix</keyword>
<reference evidence="3" key="2">
    <citation type="submission" date="2021-04" db="EMBL/GenBank/DDBJ databases">
        <authorList>
            <person name="Gilroy R."/>
        </authorList>
    </citation>
    <scope>NUCLEOTIDE SEQUENCE</scope>
    <source>
        <strain evidence="3">CHK32-1732</strain>
    </source>
</reference>
<sequence length="614" mass="67375">MRKTTEEIDHEVAELEPELLPVSDRERKGIGRFAGLYAAEHVAGTEFVFGATFVTLGVGLKDILIGLIIGNTLAILSYWLITTPIARKARVSVYTYLEKIGGSAVSRLYNLANAIIFVTIAAAMITVSVTAVRHLVGIPAQTEAYPTHLGFILLVVLFGTAAVLVAAFGFNAVSKIATVCGPWLMVMFAVGGMVLLPDVVESETGLTTIGSWSEFSEVAESSIFTGMTPDGEPGIGMWEVAAFAWAANAFSHFGLIDMALLRYAKKNWHGIGTATGMMFGHYVAWISAGFMGAATAAVTMKSITDVEPGEVAWEALSWAGFLVVIIGGWTTANPNLYRAGLAAQGVFPQISRAKVTVVMGIILIVVACFPFVYKNYAPLVSYAGAALTPIGGIIFAEHYLFRRLGMTPFWARFKEVRNRPAIYSWAICLAAVAVMMAFGVPYYFMFIPVWFLSIVLYILFARWAGATESFPDREADEKLFRERAMLLRDRQVQEREAIEAPDKTLLSKILIIICAVILVVVFVFAWIVLFHSPDMDTYLDQRDTFYTVALVSSLLYFVVGFWALWRSQNYAGTRKLTKEERAGEPGGSRTNTEAAEIDGSQKVQENKESKESSR</sequence>